<sequence length="236" mass="26212">MIVGTLSIPLIGFLRCLIFVRLLGYHYNRRSSRSIVPDLYQQSMMKLYLVLCLIIIGPWVSSADPDMLELQRDLVEQKQRIEVLEKEWRHHNNPAVTSVLTELLTKRNADGYDTIAFSATLGVPFDSSGHNNPIPFDAVKTNEGNGYSPTTGVFIAPRNGIYMLFASVTVNGDDGVHAQLQKNGLTQCACVSTHYASGSCMVIIPLDVGDKVWVKEVYGTHVRAEHLTTFNGMLVI</sequence>
<dbReference type="AlphaFoldDB" id="A0A210QDL4"/>
<keyword evidence="7" id="KW-1185">Reference proteome</keyword>
<keyword evidence="4" id="KW-0472">Membrane</keyword>
<evidence type="ECO:0000313" key="6">
    <source>
        <dbReference type="EMBL" id="OWF46815.1"/>
    </source>
</evidence>
<proteinExistence type="predicted"/>
<name>A0A210QDL4_MIZYE</name>
<feature type="transmembrane region" description="Helical" evidence="4">
    <location>
        <begin position="45"/>
        <end position="61"/>
    </location>
</feature>
<comment type="caution">
    <text evidence="6">The sequence shown here is derived from an EMBL/GenBank/DDBJ whole genome shotgun (WGS) entry which is preliminary data.</text>
</comment>
<evidence type="ECO:0000259" key="5">
    <source>
        <dbReference type="PROSITE" id="PS50871"/>
    </source>
</evidence>
<feature type="transmembrane region" description="Helical" evidence="4">
    <location>
        <begin position="6"/>
        <end position="24"/>
    </location>
</feature>
<reference evidence="6 7" key="1">
    <citation type="journal article" date="2017" name="Nat. Ecol. Evol.">
        <title>Scallop genome provides insights into evolution of bilaterian karyotype and development.</title>
        <authorList>
            <person name="Wang S."/>
            <person name="Zhang J."/>
            <person name="Jiao W."/>
            <person name="Li J."/>
            <person name="Xun X."/>
            <person name="Sun Y."/>
            <person name="Guo X."/>
            <person name="Huan P."/>
            <person name="Dong B."/>
            <person name="Zhang L."/>
            <person name="Hu X."/>
            <person name="Sun X."/>
            <person name="Wang J."/>
            <person name="Zhao C."/>
            <person name="Wang Y."/>
            <person name="Wang D."/>
            <person name="Huang X."/>
            <person name="Wang R."/>
            <person name="Lv J."/>
            <person name="Li Y."/>
            <person name="Zhang Z."/>
            <person name="Liu B."/>
            <person name="Lu W."/>
            <person name="Hui Y."/>
            <person name="Liang J."/>
            <person name="Zhou Z."/>
            <person name="Hou R."/>
            <person name="Li X."/>
            <person name="Liu Y."/>
            <person name="Li H."/>
            <person name="Ning X."/>
            <person name="Lin Y."/>
            <person name="Zhao L."/>
            <person name="Xing Q."/>
            <person name="Dou J."/>
            <person name="Li Y."/>
            <person name="Mao J."/>
            <person name="Guo H."/>
            <person name="Dou H."/>
            <person name="Li T."/>
            <person name="Mu C."/>
            <person name="Jiang W."/>
            <person name="Fu Q."/>
            <person name="Fu X."/>
            <person name="Miao Y."/>
            <person name="Liu J."/>
            <person name="Yu Q."/>
            <person name="Li R."/>
            <person name="Liao H."/>
            <person name="Li X."/>
            <person name="Kong Y."/>
            <person name="Jiang Z."/>
            <person name="Chourrout D."/>
            <person name="Li R."/>
            <person name="Bao Z."/>
        </authorList>
    </citation>
    <scope>NUCLEOTIDE SEQUENCE [LARGE SCALE GENOMIC DNA]</scope>
    <source>
        <strain evidence="6 7">PY_sf001</strain>
    </source>
</reference>
<evidence type="ECO:0000256" key="3">
    <source>
        <dbReference type="ARBA" id="ARBA00022729"/>
    </source>
</evidence>
<dbReference type="GO" id="GO:0005576">
    <property type="term" value="C:extracellular region"/>
    <property type="evidence" value="ECO:0007669"/>
    <property type="project" value="UniProtKB-SubCell"/>
</dbReference>
<dbReference type="PROSITE" id="PS50871">
    <property type="entry name" value="C1Q"/>
    <property type="match status" value="1"/>
</dbReference>
<dbReference type="SMART" id="SM00110">
    <property type="entry name" value="C1Q"/>
    <property type="match status" value="1"/>
</dbReference>
<evidence type="ECO:0000256" key="2">
    <source>
        <dbReference type="ARBA" id="ARBA00022525"/>
    </source>
</evidence>
<dbReference type="PANTHER" id="PTHR22923">
    <property type="entry name" value="CEREBELLIN-RELATED"/>
    <property type="match status" value="1"/>
</dbReference>
<dbReference type="EMBL" id="NEDP02004076">
    <property type="protein sequence ID" value="OWF46815.1"/>
    <property type="molecule type" value="Genomic_DNA"/>
</dbReference>
<keyword evidence="4" id="KW-0812">Transmembrane</keyword>
<organism evidence="6 7">
    <name type="scientific">Mizuhopecten yessoensis</name>
    <name type="common">Japanese scallop</name>
    <name type="synonym">Patinopecten yessoensis</name>
    <dbReference type="NCBI Taxonomy" id="6573"/>
    <lineage>
        <taxon>Eukaryota</taxon>
        <taxon>Metazoa</taxon>
        <taxon>Spiralia</taxon>
        <taxon>Lophotrochozoa</taxon>
        <taxon>Mollusca</taxon>
        <taxon>Bivalvia</taxon>
        <taxon>Autobranchia</taxon>
        <taxon>Pteriomorphia</taxon>
        <taxon>Pectinida</taxon>
        <taxon>Pectinoidea</taxon>
        <taxon>Pectinidae</taxon>
        <taxon>Mizuhopecten</taxon>
    </lineage>
</organism>
<feature type="domain" description="C1q" evidence="5">
    <location>
        <begin position="110"/>
        <end position="236"/>
    </location>
</feature>
<dbReference type="InterPro" id="IPR001073">
    <property type="entry name" value="C1q_dom"/>
</dbReference>
<dbReference type="Proteomes" id="UP000242188">
    <property type="component" value="Unassembled WGS sequence"/>
</dbReference>
<dbReference type="InterPro" id="IPR008983">
    <property type="entry name" value="Tumour_necrosis_fac-like_dom"/>
</dbReference>
<keyword evidence="3" id="KW-0732">Signal</keyword>
<protein>
    <submittedName>
        <fullName evidence="6">Elastin microfibril interfacer 1</fullName>
    </submittedName>
</protein>
<evidence type="ECO:0000256" key="1">
    <source>
        <dbReference type="ARBA" id="ARBA00004613"/>
    </source>
</evidence>
<dbReference type="PANTHER" id="PTHR22923:SF116">
    <property type="entry name" value="C1Q DOMAIN-CONTAINING PROTEIN"/>
    <property type="match status" value="1"/>
</dbReference>
<keyword evidence="2" id="KW-0964">Secreted</keyword>
<accession>A0A210QDL4</accession>
<dbReference type="Gene3D" id="2.60.120.40">
    <property type="match status" value="1"/>
</dbReference>
<comment type="subcellular location">
    <subcellularLocation>
        <location evidence="1">Secreted</location>
    </subcellularLocation>
</comment>
<dbReference type="PRINTS" id="PR00007">
    <property type="entry name" value="COMPLEMNTC1Q"/>
</dbReference>
<evidence type="ECO:0000256" key="4">
    <source>
        <dbReference type="SAM" id="Phobius"/>
    </source>
</evidence>
<dbReference type="OrthoDB" id="6050993at2759"/>
<dbReference type="SUPFAM" id="SSF49842">
    <property type="entry name" value="TNF-like"/>
    <property type="match status" value="1"/>
</dbReference>
<dbReference type="InterPro" id="IPR050822">
    <property type="entry name" value="Cerebellin_Synaptic_Org"/>
</dbReference>
<keyword evidence="4" id="KW-1133">Transmembrane helix</keyword>
<gene>
    <name evidence="6" type="ORF">KP79_PYT22267</name>
</gene>
<evidence type="ECO:0000313" key="7">
    <source>
        <dbReference type="Proteomes" id="UP000242188"/>
    </source>
</evidence>
<dbReference type="Pfam" id="PF00386">
    <property type="entry name" value="C1q"/>
    <property type="match status" value="1"/>
</dbReference>